<dbReference type="Proteomes" id="UP000184694">
    <property type="component" value="Unassembled WGS sequence"/>
</dbReference>
<dbReference type="EMBL" id="FSRG01000003">
    <property type="protein sequence ID" value="SIN72822.1"/>
    <property type="molecule type" value="Genomic_DNA"/>
</dbReference>
<dbReference type="RefSeq" id="WP_074215267.1">
    <property type="nucleotide sequence ID" value="NZ_FSRG01000003.1"/>
</dbReference>
<keyword evidence="2" id="KW-1185">Reference proteome</keyword>
<protein>
    <submittedName>
        <fullName evidence="1">Uncharacterized protein</fullName>
    </submittedName>
</protein>
<organism evidence="1 2">
    <name type="scientific">Halodesulfovibrio marinisediminis DSM 17456</name>
    <dbReference type="NCBI Taxonomy" id="1121457"/>
    <lineage>
        <taxon>Bacteria</taxon>
        <taxon>Pseudomonadati</taxon>
        <taxon>Thermodesulfobacteriota</taxon>
        <taxon>Desulfovibrionia</taxon>
        <taxon>Desulfovibrionales</taxon>
        <taxon>Desulfovibrionaceae</taxon>
        <taxon>Halodesulfovibrio</taxon>
    </lineage>
</organism>
<accession>A0A1N6DPU3</accession>
<reference evidence="2" key="1">
    <citation type="submission" date="2016-11" db="EMBL/GenBank/DDBJ databases">
        <authorList>
            <person name="Varghese N."/>
            <person name="Submissions S."/>
        </authorList>
    </citation>
    <scope>NUCLEOTIDE SEQUENCE [LARGE SCALE GENOMIC DNA]</scope>
    <source>
        <strain evidence="2">DSM 17456</strain>
    </source>
</reference>
<sequence length="78" mass="9657">MDAAEIFEWIARYVWPFVLMWNVYLFQYAQTSRNQLQEFKLYVARNYTSKQDLEKMLAGFEDRFEKRFEQLFQLINAK</sequence>
<dbReference type="OrthoDB" id="5517925at2"/>
<dbReference type="AlphaFoldDB" id="A0A1N6DPU3"/>
<evidence type="ECO:0000313" key="2">
    <source>
        <dbReference type="Proteomes" id="UP000184694"/>
    </source>
</evidence>
<evidence type="ECO:0000313" key="1">
    <source>
        <dbReference type="EMBL" id="SIN72822.1"/>
    </source>
</evidence>
<dbReference type="STRING" id="1121457.SAMN02745161_0379"/>
<proteinExistence type="predicted"/>
<gene>
    <name evidence="1" type="ORF">SAMN02745161_0379</name>
</gene>
<name>A0A1N6DPU3_9BACT</name>